<comment type="caution">
    <text evidence="2">The sequence shown here is derived from an EMBL/GenBank/DDBJ whole genome shotgun (WGS) entry which is preliminary data.</text>
</comment>
<dbReference type="EMBL" id="JAGSXJ010000015">
    <property type="protein sequence ID" value="KAH6685323.1"/>
    <property type="molecule type" value="Genomic_DNA"/>
</dbReference>
<proteinExistence type="predicted"/>
<keyword evidence="1" id="KW-0472">Membrane</keyword>
<organism evidence="2 3">
    <name type="scientific">Plectosphaerella plurivora</name>
    <dbReference type="NCBI Taxonomy" id="936078"/>
    <lineage>
        <taxon>Eukaryota</taxon>
        <taxon>Fungi</taxon>
        <taxon>Dikarya</taxon>
        <taxon>Ascomycota</taxon>
        <taxon>Pezizomycotina</taxon>
        <taxon>Sordariomycetes</taxon>
        <taxon>Hypocreomycetidae</taxon>
        <taxon>Glomerellales</taxon>
        <taxon>Plectosphaerellaceae</taxon>
        <taxon>Plectosphaerella</taxon>
    </lineage>
</organism>
<keyword evidence="1" id="KW-0812">Transmembrane</keyword>
<accession>A0A9P9A947</accession>
<evidence type="ECO:0000313" key="3">
    <source>
        <dbReference type="Proteomes" id="UP000770015"/>
    </source>
</evidence>
<keyword evidence="3" id="KW-1185">Reference proteome</keyword>
<gene>
    <name evidence="2" type="ORF">F5X68DRAFT_19626</name>
</gene>
<evidence type="ECO:0000256" key="1">
    <source>
        <dbReference type="SAM" id="Phobius"/>
    </source>
</evidence>
<evidence type="ECO:0000313" key="2">
    <source>
        <dbReference type="EMBL" id="KAH6685323.1"/>
    </source>
</evidence>
<protein>
    <submittedName>
        <fullName evidence="2">Uncharacterized protein</fullName>
    </submittedName>
</protein>
<feature type="transmembrane region" description="Helical" evidence="1">
    <location>
        <begin position="7"/>
        <end position="24"/>
    </location>
</feature>
<feature type="transmembrane region" description="Helical" evidence="1">
    <location>
        <begin position="40"/>
        <end position="63"/>
    </location>
</feature>
<reference evidence="2" key="1">
    <citation type="journal article" date="2021" name="Nat. Commun.">
        <title>Genetic determinants of endophytism in the Arabidopsis root mycobiome.</title>
        <authorList>
            <person name="Mesny F."/>
            <person name="Miyauchi S."/>
            <person name="Thiergart T."/>
            <person name="Pickel B."/>
            <person name="Atanasova L."/>
            <person name="Karlsson M."/>
            <person name="Huettel B."/>
            <person name="Barry K.W."/>
            <person name="Haridas S."/>
            <person name="Chen C."/>
            <person name="Bauer D."/>
            <person name="Andreopoulos W."/>
            <person name="Pangilinan J."/>
            <person name="LaButti K."/>
            <person name="Riley R."/>
            <person name="Lipzen A."/>
            <person name="Clum A."/>
            <person name="Drula E."/>
            <person name="Henrissat B."/>
            <person name="Kohler A."/>
            <person name="Grigoriev I.V."/>
            <person name="Martin F.M."/>
            <person name="Hacquard S."/>
        </authorList>
    </citation>
    <scope>NUCLEOTIDE SEQUENCE</scope>
    <source>
        <strain evidence="2">MPI-SDFR-AT-0117</strain>
    </source>
</reference>
<dbReference type="AlphaFoldDB" id="A0A9P9A947"/>
<sequence length="198" mass="21635">MEKECLVAYFVLELDIIIACVARFKRSNPPVPADEVLPPLWWALALALLPPAVSLGFAILGVLSRDRPGASQRERVWADKTDGKAVGGCAKEGDWIDDDDVGYEVGGLARAVVPSRGEGSLLSVSFLSKSGRRAGGREEGRCGCFVGDVCRVEIRRVEARRRIRTIRESPPSCWVRGGRTFQVDGVKLRRWSVPVTGS</sequence>
<keyword evidence="1" id="KW-1133">Transmembrane helix</keyword>
<name>A0A9P9A947_9PEZI</name>
<dbReference type="Proteomes" id="UP000770015">
    <property type="component" value="Unassembled WGS sequence"/>
</dbReference>